<dbReference type="InterPro" id="IPR002942">
    <property type="entry name" value="S4_RNA-bd"/>
</dbReference>
<dbReference type="CDD" id="cd00165">
    <property type="entry name" value="S4"/>
    <property type="match status" value="1"/>
</dbReference>
<dbReference type="CDD" id="cd02869">
    <property type="entry name" value="PseudoU_synth_RluA_like"/>
    <property type="match status" value="1"/>
</dbReference>
<dbReference type="PANTHER" id="PTHR21600:SF44">
    <property type="entry name" value="RIBOSOMAL LARGE SUBUNIT PSEUDOURIDINE SYNTHASE D"/>
    <property type="match status" value="1"/>
</dbReference>
<evidence type="ECO:0000256" key="4">
    <source>
        <dbReference type="ARBA" id="ARBA00023235"/>
    </source>
</evidence>
<dbReference type="OrthoDB" id="9807829at2"/>
<evidence type="ECO:0000256" key="3">
    <source>
        <dbReference type="ARBA" id="ARBA00022884"/>
    </source>
</evidence>
<comment type="caution">
    <text evidence="9">The sequence shown here is derived from an EMBL/GenBank/DDBJ whole genome shotgun (WGS) entry which is preliminary data.</text>
</comment>
<dbReference type="Gene3D" id="3.10.290.10">
    <property type="entry name" value="RNA-binding S4 domain"/>
    <property type="match status" value="1"/>
</dbReference>
<comment type="catalytic activity">
    <reaction evidence="1 7">
        <text>a uridine in RNA = a pseudouridine in RNA</text>
        <dbReference type="Rhea" id="RHEA:48348"/>
        <dbReference type="Rhea" id="RHEA-COMP:12068"/>
        <dbReference type="Rhea" id="RHEA-COMP:12069"/>
        <dbReference type="ChEBI" id="CHEBI:65314"/>
        <dbReference type="ChEBI" id="CHEBI:65315"/>
    </reaction>
</comment>
<dbReference type="Pfam" id="PF01479">
    <property type="entry name" value="S4"/>
    <property type="match status" value="1"/>
</dbReference>
<dbReference type="SUPFAM" id="SSF55174">
    <property type="entry name" value="Alpha-L RNA-binding motif"/>
    <property type="match status" value="1"/>
</dbReference>
<dbReference type="InterPro" id="IPR036986">
    <property type="entry name" value="S4_RNA-bd_sf"/>
</dbReference>
<comment type="function">
    <text evidence="7">Responsible for synthesis of pseudouridine from uracil.</text>
</comment>
<keyword evidence="3 6" id="KW-0694">RNA-binding</keyword>
<dbReference type="AlphaFoldDB" id="A0A6I3SGB9"/>
<evidence type="ECO:0000256" key="2">
    <source>
        <dbReference type="ARBA" id="ARBA00010876"/>
    </source>
</evidence>
<dbReference type="InterPro" id="IPR020103">
    <property type="entry name" value="PsdUridine_synth_cat_dom_sf"/>
</dbReference>
<feature type="active site" evidence="5">
    <location>
        <position position="135"/>
    </location>
</feature>
<protein>
    <recommendedName>
        <fullName evidence="7">Pseudouridine synthase</fullName>
        <ecNumber evidence="7">5.4.99.-</ecNumber>
    </recommendedName>
</protein>
<dbReference type="InterPro" id="IPR050188">
    <property type="entry name" value="RluA_PseudoU_synthase"/>
</dbReference>
<evidence type="ECO:0000256" key="5">
    <source>
        <dbReference type="PIRSR" id="PIRSR606225-1"/>
    </source>
</evidence>
<comment type="similarity">
    <text evidence="2 7">Belongs to the pseudouridine synthase RluA family.</text>
</comment>
<keyword evidence="10" id="KW-1185">Reference proteome</keyword>
<dbReference type="SMART" id="SM00363">
    <property type="entry name" value="S4"/>
    <property type="match status" value="1"/>
</dbReference>
<proteinExistence type="inferred from homology"/>
<dbReference type="NCBIfam" id="TIGR00005">
    <property type="entry name" value="rluA_subfam"/>
    <property type="match status" value="1"/>
</dbReference>
<sequence length="303" mass="33652">MVFATLPEEVDSRLDVWLVNRELVPSRTHGQNWIKEGLIKVEGMTVKANYRLRPGDRIEVVPAEPVSTEIIPENIPIDIVYQDAHVAVINKSAGLVVHPAEGHTSGTLVNALLYHIKDLSGINGELRPGIVHRIDKDTSGLLVVAKHDEAHIHLAEQVKDHLVRREYLAIVHGIIGAETGRIDAPIGRDPKDRQKMAVVSSGKASVTHLRVLERFPESGFSLVRCNLETGRTHQIRVHMAYIGHPVAGDPKYGPKKAAFGLEGQALHAHRLDFTHPHDGREMTFQAEPPETFQKVLETLRSNK</sequence>
<evidence type="ECO:0000256" key="7">
    <source>
        <dbReference type="RuleBase" id="RU362028"/>
    </source>
</evidence>
<dbReference type="PANTHER" id="PTHR21600">
    <property type="entry name" value="MITOCHONDRIAL RNA PSEUDOURIDINE SYNTHASE"/>
    <property type="match status" value="1"/>
</dbReference>
<dbReference type="FunFam" id="3.30.2350.10:FF:000006">
    <property type="entry name" value="Pseudouridine synthase"/>
    <property type="match status" value="1"/>
</dbReference>
<feature type="domain" description="RNA-binding S4" evidence="8">
    <location>
        <begin position="12"/>
        <end position="76"/>
    </location>
</feature>
<dbReference type="Pfam" id="PF00849">
    <property type="entry name" value="PseudoU_synth_2"/>
    <property type="match status" value="1"/>
</dbReference>
<dbReference type="InterPro" id="IPR006145">
    <property type="entry name" value="PsdUridine_synth_RsuA/RluA"/>
</dbReference>
<dbReference type="EC" id="5.4.99.-" evidence="7"/>
<dbReference type="PROSITE" id="PS50889">
    <property type="entry name" value="S4"/>
    <property type="match status" value="1"/>
</dbReference>
<dbReference type="GO" id="GO:0003723">
    <property type="term" value="F:RNA binding"/>
    <property type="evidence" value="ECO:0007669"/>
    <property type="project" value="UniProtKB-KW"/>
</dbReference>
<accession>A0A6I3SGB9</accession>
<organism evidence="9 10">
    <name type="scientific">Heliobacterium mobile</name>
    <name type="common">Heliobacillus mobilis</name>
    <dbReference type="NCBI Taxonomy" id="28064"/>
    <lineage>
        <taxon>Bacteria</taxon>
        <taxon>Bacillati</taxon>
        <taxon>Bacillota</taxon>
        <taxon>Clostridia</taxon>
        <taxon>Eubacteriales</taxon>
        <taxon>Heliobacteriaceae</taxon>
        <taxon>Heliobacterium</taxon>
    </lineage>
</organism>
<dbReference type="Proteomes" id="UP000430670">
    <property type="component" value="Unassembled WGS sequence"/>
</dbReference>
<dbReference type="Gene3D" id="3.30.2350.10">
    <property type="entry name" value="Pseudouridine synthase"/>
    <property type="match status" value="1"/>
</dbReference>
<dbReference type="GO" id="GO:0120159">
    <property type="term" value="F:rRNA pseudouridine synthase activity"/>
    <property type="evidence" value="ECO:0007669"/>
    <property type="project" value="UniProtKB-ARBA"/>
</dbReference>
<dbReference type="InterPro" id="IPR006225">
    <property type="entry name" value="PsdUridine_synth_RluC/D"/>
</dbReference>
<dbReference type="SUPFAM" id="SSF55120">
    <property type="entry name" value="Pseudouridine synthase"/>
    <property type="match status" value="1"/>
</dbReference>
<evidence type="ECO:0000259" key="8">
    <source>
        <dbReference type="SMART" id="SM00363"/>
    </source>
</evidence>
<dbReference type="PROSITE" id="PS01129">
    <property type="entry name" value="PSI_RLU"/>
    <property type="match status" value="1"/>
</dbReference>
<evidence type="ECO:0000256" key="6">
    <source>
        <dbReference type="PROSITE-ProRule" id="PRU00182"/>
    </source>
</evidence>
<dbReference type="GO" id="GO:0000455">
    <property type="term" value="P:enzyme-directed rRNA pseudouridine synthesis"/>
    <property type="evidence" value="ECO:0007669"/>
    <property type="project" value="UniProtKB-ARBA"/>
</dbReference>
<dbReference type="EMBL" id="WNKU01000001">
    <property type="protein sequence ID" value="MTV47611.1"/>
    <property type="molecule type" value="Genomic_DNA"/>
</dbReference>
<name>A0A6I3SGB9_HELMO</name>
<keyword evidence="4 7" id="KW-0413">Isomerase</keyword>
<reference evidence="9 10" key="1">
    <citation type="submission" date="2019-11" db="EMBL/GenBank/DDBJ databases">
        <title>Whole-genome sequence of a the green, strictly anaerobic photosynthetic bacterium Heliobacillus mobilis DSM 6151.</title>
        <authorList>
            <person name="Kyndt J.A."/>
            <person name="Meyer T.E."/>
        </authorList>
    </citation>
    <scope>NUCLEOTIDE SEQUENCE [LARGE SCALE GENOMIC DNA]</scope>
    <source>
        <strain evidence="9 10">DSM 6151</strain>
    </source>
</reference>
<gene>
    <name evidence="9" type="ORF">GJ688_01280</name>
</gene>
<evidence type="ECO:0000313" key="9">
    <source>
        <dbReference type="EMBL" id="MTV47611.1"/>
    </source>
</evidence>
<dbReference type="InterPro" id="IPR006224">
    <property type="entry name" value="PsdUridine_synth_RluA-like_CS"/>
</dbReference>
<evidence type="ECO:0000313" key="10">
    <source>
        <dbReference type="Proteomes" id="UP000430670"/>
    </source>
</evidence>
<evidence type="ECO:0000256" key="1">
    <source>
        <dbReference type="ARBA" id="ARBA00000073"/>
    </source>
</evidence>